<feature type="transmembrane region" description="Helical" evidence="6">
    <location>
        <begin position="96"/>
        <end position="122"/>
    </location>
</feature>
<evidence type="ECO:0000256" key="2">
    <source>
        <dbReference type="ARBA" id="ARBA00022475"/>
    </source>
</evidence>
<feature type="transmembrane region" description="Helical" evidence="6">
    <location>
        <begin position="352"/>
        <end position="374"/>
    </location>
</feature>
<dbReference type="Proteomes" id="UP001595683">
    <property type="component" value="Unassembled WGS sequence"/>
</dbReference>
<feature type="transmembrane region" description="Helical" evidence="6">
    <location>
        <begin position="413"/>
        <end position="434"/>
    </location>
</feature>
<dbReference type="PANTHER" id="PTHR30250:SF11">
    <property type="entry name" value="O-ANTIGEN TRANSPORTER-RELATED"/>
    <property type="match status" value="1"/>
</dbReference>
<feature type="transmembrane region" description="Helical" evidence="6">
    <location>
        <begin position="315"/>
        <end position="332"/>
    </location>
</feature>
<evidence type="ECO:0000313" key="7">
    <source>
        <dbReference type="EMBL" id="MFC3673163.1"/>
    </source>
</evidence>
<keyword evidence="4 6" id="KW-1133">Transmembrane helix</keyword>
<dbReference type="InterPro" id="IPR050833">
    <property type="entry name" value="Poly_Biosynth_Transport"/>
</dbReference>
<evidence type="ECO:0000256" key="5">
    <source>
        <dbReference type="ARBA" id="ARBA00023136"/>
    </source>
</evidence>
<evidence type="ECO:0000256" key="3">
    <source>
        <dbReference type="ARBA" id="ARBA00022692"/>
    </source>
</evidence>
<feature type="transmembrane region" description="Helical" evidence="6">
    <location>
        <begin position="381"/>
        <end position="401"/>
    </location>
</feature>
<feature type="transmembrane region" description="Helical" evidence="6">
    <location>
        <begin position="446"/>
        <end position="467"/>
    </location>
</feature>
<evidence type="ECO:0000256" key="4">
    <source>
        <dbReference type="ARBA" id="ARBA00022989"/>
    </source>
</evidence>
<comment type="subcellular location">
    <subcellularLocation>
        <location evidence="1">Cell membrane</location>
        <topology evidence="1">Multi-pass membrane protein</topology>
    </subcellularLocation>
</comment>
<dbReference type="EMBL" id="JBHRYE010000039">
    <property type="protein sequence ID" value="MFC3673163.1"/>
    <property type="molecule type" value="Genomic_DNA"/>
</dbReference>
<name>A0ABV7V7W4_9SPHN</name>
<evidence type="ECO:0000256" key="6">
    <source>
        <dbReference type="SAM" id="Phobius"/>
    </source>
</evidence>
<keyword evidence="3 6" id="KW-0812">Transmembrane</keyword>
<comment type="caution">
    <text evidence="7">The sequence shown here is derived from an EMBL/GenBank/DDBJ whole genome shotgun (WGS) entry which is preliminary data.</text>
</comment>
<dbReference type="RefSeq" id="WP_229815480.1">
    <property type="nucleotide sequence ID" value="NZ_BMZP01000016.1"/>
</dbReference>
<feature type="transmembrane region" description="Helical" evidence="6">
    <location>
        <begin position="194"/>
        <end position="215"/>
    </location>
</feature>
<organism evidence="7 8">
    <name type="scientific">Novosphingobium pokkalii</name>
    <dbReference type="NCBI Taxonomy" id="1770194"/>
    <lineage>
        <taxon>Bacteria</taxon>
        <taxon>Pseudomonadati</taxon>
        <taxon>Pseudomonadota</taxon>
        <taxon>Alphaproteobacteria</taxon>
        <taxon>Sphingomonadales</taxon>
        <taxon>Sphingomonadaceae</taxon>
        <taxon>Novosphingobium</taxon>
    </lineage>
</organism>
<keyword evidence="2" id="KW-1003">Cell membrane</keyword>
<gene>
    <name evidence="7" type="ORF">ACFOOT_17215</name>
</gene>
<feature type="transmembrane region" description="Helical" evidence="6">
    <location>
        <begin position="31"/>
        <end position="51"/>
    </location>
</feature>
<keyword evidence="8" id="KW-1185">Reference proteome</keyword>
<protein>
    <submittedName>
        <fullName evidence="7">Lipopolysaccharide biosynthesis protein</fullName>
    </submittedName>
</protein>
<reference evidence="8" key="1">
    <citation type="journal article" date="2019" name="Int. J. Syst. Evol. Microbiol.">
        <title>The Global Catalogue of Microorganisms (GCM) 10K type strain sequencing project: providing services to taxonomists for standard genome sequencing and annotation.</title>
        <authorList>
            <consortium name="The Broad Institute Genomics Platform"/>
            <consortium name="The Broad Institute Genome Sequencing Center for Infectious Disease"/>
            <person name="Wu L."/>
            <person name="Ma J."/>
        </authorList>
    </citation>
    <scope>NUCLEOTIDE SEQUENCE [LARGE SCALE GENOMIC DNA]</scope>
    <source>
        <strain evidence="8">KCTC 42224</strain>
    </source>
</reference>
<evidence type="ECO:0000256" key="1">
    <source>
        <dbReference type="ARBA" id="ARBA00004651"/>
    </source>
</evidence>
<feature type="transmembrane region" description="Helical" evidence="6">
    <location>
        <begin position="473"/>
        <end position="493"/>
    </location>
</feature>
<dbReference type="PANTHER" id="PTHR30250">
    <property type="entry name" value="PST FAMILY PREDICTED COLANIC ACID TRANSPORTER"/>
    <property type="match status" value="1"/>
</dbReference>
<evidence type="ECO:0000313" key="8">
    <source>
        <dbReference type="Proteomes" id="UP001595683"/>
    </source>
</evidence>
<accession>A0ABV7V7W4</accession>
<keyword evidence="5 6" id="KW-0472">Membrane</keyword>
<dbReference type="Pfam" id="PF13440">
    <property type="entry name" value="Polysacc_synt_3"/>
    <property type="match status" value="1"/>
</dbReference>
<proteinExistence type="predicted"/>
<sequence>MADSTPSAQASEAKAEQADIAALAKGGRTNFFGFVLRLAASVPFLFIAGRLYGAATLGRYASATLVVELAAQLATLGQKRGLAQQLAKEDRPGASVVADALLLSALVSVLCAVLLWLVPIAMFPSGDYTSTERLLPLAILPRALGDVALAALAYRFDVGATVRARAVVEPWTQSLAAGGLWLAGQWWAPLRDSGLILAYAAAMLAAMVTAFVPLLKSYGLPRQWDPRPGALLRLANRNLPLAGADAVEWGTRKLDLFILGTFAPAEAVGIYYVAQQVATLPQKLKTSFEPILGPVITRNLRENNLGAIARQVCQVGFWITAAQAGIALALGLPGKGVMGLFGPNFVAGTGSLALLLAAEVVASPAVVSEAALIYVARLRNWWISLGTIGLQGVLTVAFIVAARELGLGGMVEAMGAALALVISLGLASLLKARLLGSILGQKISSWRWALVWAAGPAVGVGVLARFLPEWAELGLGIPAILGVYGLVIWRRGFGPEDRVLFRKHKN</sequence>